<evidence type="ECO:0000313" key="4">
    <source>
        <dbReference type="RefSeq" id="XP_030615581.1"/>
    </source>
</evidence>
<dbReference type="Pfam" id="PF00429">
    <property type="entry name" value="TLV_coat"/>
    <property type="match status" value="1"/>
</dbReference>
<dbReference type="SUPFAM" id="SSF58069">
    <property type="entry name" value="Virus ectodomain"/>
    <property type="match status" value="1"/>
</dbReference>
<evidence type="ECO:0000256" key="2">
    <source>
        <dbReference type="SAM" id="SignalP"/>
    </source>
</evidence>
<organism evidence="3 4">
    <name type="scientific">Delphinapterus leucas</name>
    <name type="common">Beluga whale</name>
    <dbReference type="NCBI Taxonomy" id="9749"/>
    <lineage>
        <taxon>Eukaryota</taxon>
        <taxon>Metazoa</taxon>
        <taxon>Chordata</taxon>
        <taxon>Craniata</taxon>
        <taxon>Vertebrata</taxon>
        <taxon>Euteleostomi</taxon>
        <taxon>Mammalia</taxon>
        <taxon>Eutheria</taxon>
        <taxon>Laurasiatheria</taxon>
        <taxon>Artiodactyla</taxon>
        <taxon>Whippomorpha</taxon>
        <taxon>Cetacea</taxon>
        <taxon>Odontoceti</taxon>
        <taxon>Monodontidae</taxon>
        <taxon>Delphinapterus</taxon>
    </lineage>
</organism>
<evidence type="ECO:0000313" key="3">
    <source>
        <dbReference type="Proteomes" id="UP000248483"/>
    </source>
</evidence>
<dbReference type="KEGG" id="dle:111178904"/>
<dbReference type="CTD" id="107985332"/>
<dbReference type="PANTHER" id="PTHR10424">
    <property type="entry name" value="VIRAL ENVELOPE PROTEIN"/>
    <property type="match status" value="1"/>
</dbReference>
<keyword evidence="1" id="KW-1015">Disulfide bond</keyword>
<keyword evidence="2" id="KW-0732">Signal</keyword>
<sequence length="140" mass="15371">MLQVAGISLASPLVAAAIGGGALTHSVSTSRDLEQKLQLAIEASATSITSLQRQITSVARVALQNRRALDLLTADKGGTCLFLQEECCYYISETGVVEDNVDALRRLKEELQRRQRQSTSPIPDWWRSTLYTWLTPILGP</sequence>
<dbReference type="Proteomes" id="UP000248483">
    <property type="component" value="Unplaced"/>
</dbReference>
<dbReference type="AlphaFoldDB" id="A0A7F8K0F3"/>
<dbReference type="Gene3D" id="1.10.287.210">
    <property type="match status" value="1"/>
</dbReference>
<protein>
    <submittedName>
        <fullName evidence="4">Endogenous retrovirus group FC1 Env polyprotein</fullName>
    </submittedName>
</protein>
<name>A0A7F8K0F3_DELLE</name>
<reference evidence="4" key="1">
    <citation type="submission" date="2025-08" db="UniProtKB">
        <authorList>
            <consortium name="RefSeq"/>
        </authorList>
    </citation>
    <scope>IDENTIFICATION</scope>
    <source>
        <tissue evidence="4">Blood</tissue>
    </source>
</reference>
<keyword evidence="3" id="KW-1185">Reference proteome</keyword>
<proteinExistence type="predicted"/>
<dbReference type="InParanoid" id="A0A7F8K0F3"/>
<dbReference type="GeneID" id="111178904"/>
<feature type="chain" id="PRO_5028965826" evidence="2">
    <location>
        <begin position="17"/>
        <end position="140"/>
    </location>
</feature>
<feature type="signal peptide" evidence="2">
    <location>
        <begin position="1"/>
        <end position="16"/>
    </location>
</feature>
<dbReference type="CDD" id="cd09851">
    <property type="entry name" value="HTLV-1-like_HR1-HR2"/>
    <property type="match status" value="1"/>
</dbReference>
<gene>
    <name evidence="4" type="primary">ERVFRD-2</name>
</gene>
<evidence type="ECO:0000256" key="1">
    <source>
        <dbReference type="ARBA" id="ARBA00023157"/>
    </source>
</evidence>
<dbReference type="RefSeq" id="XP_030615581.1">
    <property type="nucleotide sequence ID" value="XM_030759721.1"/>
</dbReference>
<dbReference type="PANTHER" id="PTHR10424:SF73">
    <property type="entry name" value="ENDOGENOUS RETROVIRUS GROUP FC1 ENV POLYPROTEIN-RELATED"/>
    <property type="match status" value="1"/>
</dbReference>
<dbReference type="InterPro" id="IPR018154">
    <property type="entry name" value="TLV/ENV_coat_polyprotein"/>
</dbReference>
<accession>A0A7F8K0F3</accession>